<dbReference type="KEGG" id="tet:TTHERM_000079599"/>
<dbReference type="SUPFAM" id="SSF52047">
    <property type="entry name" value="RNI-like"/>
    <property type="match status" value="1"/>
</dbReference>
<evidence type="ECO:0000313" key="1">
    <source>
        <dbReference type="EMBL" id="EWS74463.1"/>
    </source>
</evidence>
<sequence>MKKLTILFAKRLDYESSSILFSDFCKDCNTSKIAQSLSSLTNLSTFELQLVLNSFDQQKTLGICSVLENCKNLSTLKLQLNDNEITDDILSQMCQSLSSCKHILHLELYLDCNSISEQSVTELGSALSKCFNLISLEFWLNDVTIFAFARYLPNMINLRNLKLHLGHDSVSEDQQKQLSIFVLKLKKLVQKQITIY</sequence>
<accession>W7XCZ0</accession>
<dbReference type="AlphaFoldDB" id="W7XCZ0"/>
<proteinExistence type="predicted"/>
<evidence type="ECO:0008006" key="3">
    <source>
        <dbReference type="Google" id="ProtNLM"/>
    </source>
</evidence>
<dbReference type="InterPro" id="IPR032675">
    <property type="entry name" value="LRR_dom_sf"/>
</dbReference>
<dbReference type="OrthoDB" id="120976at2759"/>
<dbReference type="Proteomes" id="UP000009168">
    <property type="component" value="Unassembled WGS sequence"/>
</dbReference>
<gene>
    <name evidence="1" type="ORF">TTHERM_000079599</name>
</gene>
<protein>
    <recommendedName>
        <fullName evidence="3">Kinase domain protein</fullName>
    </recommendedName>
</protein>
<evidence type="ECO:0000313" key="2">
    <source>
        <dbReference type="Proteomes" id="UP000009168"/>
    </source>
</evidence>
<dbReference type="GeneID" id="24437149"/>
<keyword evidence="2" id="KW-1185">Reference proteome</keyword>
<reference evidence="2" key="1">
    <citation type="journal article" date="2006" name="PLoS Biol.">
        <title>Macronuclear genome sequence of the ciliate Tetrahymena thermophila, a model eukaryote.</title>
        <authorList>
            <person name="Eisen J.A."/>
            <person name="Coyne R.S."/>
            <person name="Wu M."/>
            <person name="Wu D."/>
            <person name="Thiagarajan M."/>
            <person name="Wortman J.R."/>
            <person name="Badger J.H."/>
            <person name="Ren Q."/>
            <person name="Amedeo P."/>
            <person name="Jones K.M."/>
            <person name="Tallon L.J."/>
            <person name="Delcher A.L."/>
            <person name="Salzberg S.L."/>
            <person name="Silva J.C."/>
            <person name="Haas B.J."/>
            <person name="Majoros W.H."/>
            <person name="Farzad M."/>
            <person name="Carlton J.M."/>
            <person name="Smith R.K. Jr."/>
            <person name="Garg J."/>
            <person name="Pearlman R.E."/>
            <person name="Karrer K.M."/>
            <person name="Sun L."/>
            <person name="Manning G."/>
            <person name="Elde N.C."/>
            <person name="Turkewitz A.P."/>
            <person name="Asai D.J."/>
            <person name="Wilkes D.E."/>
            <person name="Wang Y."/>
            <person name="Cai H."/>
            <person name="Collins K."/>
            <person name="Stewart B.A."/>
            <person name="Lee S.R."/>
            <person name="Wilamowska K."/>
            <person name="Weinberg Z."/>
            <person name="Ruzzo W.L."/>
            <person name="Wloga D."/>
            <person name="Gaertig J."/>
            <person name="Frankel J."/>
            <person name="Tsao C.-C."/>
            <person name="Gorovsky M.A."/>
            <person name="Keeling P.J."/>
            <person name="Waller R.F."/>
            <person name="Patron N.J."/>
            <person name="Cherry J.M."/>
            <person name="Stover N.A."/>
            <person name="Krieger C.J."/>
            <person name="del Toro C."/>
            <person name="Ryder H.F."/>
            <person name="Williamson S.C."/>
            <person name="Barbeau R.A."/>
            <person name="Hamilton E.P."/>
            <person name="Orias E."/>
        </authorList>
    </citation>
    <scope>NUCLEOTIDE SEQUENCE [LARGE SCALE GENOMIC DNA]</scope>
    <source>
        <strain evidence="2">SB210</strain>
    </source>
</reference>
<name>W7XCZ0_TETTS</name>
<organism evidence="1 2">
    <name type="scientific">Tetrahymena thermophila (strain SB210)</name>
    <dbReference type="NCBI Taxonomy" id="312017"/>
    <lineage>
        <taxon>Eukaryota</taxon>
        <taxon>Sar</taxon>
        <taxon>Alveolata</taxon>
        <taxon>Ciliophora</taxon>
        <taxon>Intramacronucleata</taxon>
        <taxon>Oligohymenophorea</taxon>
        <taxon>Hymenostomatida</taxon>
        <taxon>Tetrahymenina</taxon>
        <taxon>Tetrahymenidae</taxon>
        <taxon>Tetrahymena</taxon>
    </lineage>
</organism>
<dbReference type="EMBL" id="GG662704">
    <property type="protein sequence ID" value="EWS74463.1"/>
    <property type="molecule type" value="Genomic_DNA"/>
</dbReference>
<dbReference type="Gene3D" id="3.80.10.10">
    <property type="entry name" value="Ribonuclease Inhibitor"/>
    <property type="match status" value="1"/>
</dbReference>
<dbReference type="InParanoid" id="W7XCZ0"/>
<dbReference type="RefSeq" id="XP_012653040.1">
    <property type="nucleotide sequence ID" value="XM_012797586.1"/>
</dbReference>